<keyword evidence="4" id="KW-1185">Reference proteome</keyword>
<dbReference type="Proteomes" id="UP000016761">
    <property type="component" value="Unassembled WGS sequence"/>
</dbReference>
<dbReference type="PATRIC" id="fig|1354303.4.peg.2419"/>
<evidence type="ECO:0000313" key="4">
    <source>
        <dbReference type="Proteomes" id="UP000016761"/>
    </source>
</evidence>
<feature type="signal peptide" evidence="1">
    <location>
        <begin position="1"/>
        <end position="26"/>
    </location>
</feature>
<dbReference type="InterPro" id="IPR007893">
    <property type="entry name" value="Spore_coat_U/FanG"/>
</dbReference>
<sequence length="167" mass="16992">MKFNKKLLAATLVTAGGFAAISSANAETAGSTFEVGMTVEKLCTVSTAGEISLNPTATNVNATAKSTTFNVACSQGTPYSITMSPTSGTANSGAGVLTGENTLETLAYTLSEASGGAVWDAEYKTGVVGAGFVVDPTPYTVFVNLTEDSRKAKPDTYTDTVAVSVGY</sequence>
<dbReference type="InterPro" id="IPR053167">
    <property type="entry name" value="Spore_coat_component"/>
</dbReference>
<comment type="caution">
    <text evidence="3">The sequence shown here is derived from an EMBL/GenBank/DDBJ whole genome shotgun (WGS) entry which is preliminary data.</text>
</comment>
<protein>
    <submittedName>
        <fullName evidence="3">Putative signal peptide protein</fullName>
    </submittedName>
</protein>
<dbReference type="PANTHER" id="PTHR37089">
    <property type="entry name" value="PROTEIN U-RELATED"/>
    <property type="match status" value="1"/>
</dbReference>
<dbReference type="STRING" id="1354303.M917_2455"/>
<feature type="domain" description="Spore coat protein U/FanG" evidence="2">
    <location>
        <begin position="31"/>
        <end position="163"/>
    </location>
</feature>
<dbReference type="Pfam" id="PF05229">
    <property type="entry name" value="SCPU"/>
    <property type="match status" value="1"/>
</dbReference>
<name>U4T8T7_9GAMM</name>
<gene>
    <name evidence="3" type="ORF">M917_2455</name>
</gene>
<dbReference type="EMBL" id="AUSW01000034">
    <property type="protein sequence ID" value="ERL55109.1"/>
    <property type="molecule type" value="Genomic_DNA"/>
</dbReference>
<feature type="chain" id="PRO_5004655294" evidence="1">
    <location>
        <begin position="27"/>
        <end position="167"/>
    </location>
</feature>
<reference evidence="3 4" key="1">
    <citation type="journal article" date="2013" name="Genome Announc.">
        <title>Draft Genome Sequence of Psychrobacter aquaticus Strain CMS 56T, Isolated from a Cyanobacterial Mat Sample Collected from Water Bodies in the McMurdo Dry Valley Region of Antarctica.</title>
        <authorList>
            <person name="Reddy G.S."/>
            <person name="Ara S."/>
            <person name="Singh A."/>
            <person name="Kumar Pinnaka A."/>
            <person name="Shivaji S."/>
        </authorList>
    </citation>
    <scope>NUCLEOTIDE SEQUENCE [LARGE SCALE GENOMIC DNA]</scope>
    <source>
        <strain evidence="3 4">CMS 56</strain>
    </source>
</reference>
<dbReference type="AlphaFoldDB" id="U4T8T7"/>
<organism evidence="3 4">
    <name type="scientific">Psychrobacter aquaticus CMS 56</name>
    <dbReference type="NCBI Taxonomy" id="1354303"/>
    <lineage>
        <taxon>Bacteria</taxon>
        <taxon>Pseudomonadati</taxon>
        <taxon>Pseudomonadota</taxon>
        <taxon>Gammaproteobacteria</taxon>
        <taxon>Moraxellales</taxon>
        <taxon>Moraxellaceae</taxon>
        <taxon>Psychrobacter</taxon>
    </lineage>
</organism>
<keyword evidence="1" id="KW-0732">Signal</keyword>
<evidence type="ECO:0000259" key="2">
    <source>
        <dbReference type="Pfam" id="PF05229"/>
    </source>
</evidence>
<dbReference type="eggNOG" id="COG5430">
    <property type="taxonomic scope" value="Bacteria"/>
</dbReference>
<evidence type="ECO:0000256" key="1">
    <source>
        <dbReference type="SAM" id="SignalP"/>
    </source>
</evidence>
<proteinExistence type="predicted"/>
<accession>U4T8T7</accession>
<evidence type="ECO:0000313" key="3">
    <source>
        <dbReference type="EMBL" id="ERL55109.1"/>
    </source>
</evidence>